<dbReference type="InterPro" id="IPR023635">
    <property type="entry name" value="Peptide_deformylase"/>
</dbReference>
<comment type="similarity">
    <text evidence="1 2">Belongs to the polypeptide deformylase family.</text>
</comment>
<gene>
    <name evidence="2" type="primary">def</name>
    <name evidence="3" type="ordered locus">Trebr_2191</name>
</gene>
<dbReference type="NCBIfam" id="TIGR00079">
    <property type="entry name" value="pept_deformyl"/>
    <property type="match status" value="1"/>
</dbReference>
<dbReference type="PANTHER" id="PTHR10458:SF22">
    <property type="entry name" value="PEPTIDE DEFORMYLASE"/>
    <property type="match status" value="1"/>
</dbReference>
<feature type="active site" evidence="2">
    <location>
        <position position="130"/>
    </location>
</feature>
<evidence type="ECO:0000313" key="3">
    <source>
        <dbReference type="EMBL" id="AEE17603.1"/>
    </source>
</evidence>
<dbReference type="RefSeq" id="WP_013759305.1">
    <property type="nucleotide sequence ID" value="NC_015500.1"/>
</dbReference>
<sequence length="187" mass="21008">MKILYLGEQLLRRKSEPVNEVTDEIRRLTQDMFQLMDEAQGVGLAAPQVGVLKRLFVITADDGVRRVFINPQIIATSSETCDYEEGCLSIPQIYEHITRPAKVTVQAINEHGKPFTLEADGFLARIIQHENDHLDGILYIDRGDPDFRAKTIDSFEKKAERRKLKEQAKAAKAAKIAAKTAKKAGCE</sequence>
<name>F4LL29_TREBD</name>
<dbReference type="GO" id="GO:0046872">
    <property type="term" value="F:metal ion binding"/>
    <property type="evidence" value="ECO:0007669"/>
    <property type="project" value="UniProtKB-KW"/>
</dbReference>
<dbReference type="PIRSF" id="PIRSF004749">
    <property type="entry name" value="Pep_def"/>
    <property type="match status" value="1"/>
</dbReference>
<dbReference type="Proteomes" id="UP000006546">
    <property type="component" value="Chromosome"/>
</dbReference>
<dbReference type="SUPFAM" id="SSF56420">
    <property type="entry name" value="Peptide deformylase"/>
    <property type="match status" value="1"/>
</dbReference>
<comment type="cofactor">
    <cofactor evidence="2">
        <name>Fe(2+)</name>
        <dbReference type="ChEBI" id="CHEBI:29033"/>
    </cofactor>
    <text evidence="2">Binds 1 Fe(2+) ion.</text>
</comment>
<dbReference type="GO" id="GO:0042586">
    <property type="term" value="F:peptide deformylase activity"/>
    <property type="evidence" value="ECO:0007669"/>
    <property type="project" value="UniProtKB-UniRule"/>
</dbReference>
<feature type="binding site" evidence="2">
    <location>
        <position position="87"/>
    </location>
    <ligand>
        <name>Fe cation</name>
        <dbReference type="ChEBI" id="CHEBI:24875"/>
    </ligand>
</feature>
<dbReference type="eggNOG" id="COG0242">
    <property type="taxonomic scope" value="Bacteria"/>
</dbReference>
<dbReference type="OrthoDB" id="9784988at2"/>
<dbReference type="Pfam" id="PF01327">
    <property type="entry name" value="Pep_deformylase"/>
    <property type="match status" value="1"/>
</dbReference>
<keyword evidence="4" id="KW-1185">Reference proteome</keyword>
<dbReference type="NCBIfam" id="NF001159">
    <property type="entry name" value="PRK00150.1-3"/>
    <property type="match status" value="1"/>
</dbReference>
<dbReference type="CDD" id="cd00487">
    <property type="entry name" value="Pep_deformylase"/>
    <property type="match status" value="1"/>
</dbReference>
<dbReference type="GO" id="GO:0006412">
    <property type="term" value="P:translation"/>
    <property type="evidence" value="ECO:0007669"/>
    <property type="project" value="UniProtKB-UniRule"/>
</dbReference>
<dbReference type="PANTHER" id="PTHR10458">
    <property type="entry name" value="PEPTIDE DEFORMYLASE"/>
    <property type="match status" value="1"/>
</dbReference>
<organism evidence="3 4">
    <name type="scientific">Treponema brennaborense (strain DSM 12168 / CIP 105900 / DD5/3)</name>
    <dbReference type="NCBI Taxonomy" id="906968"/>
    <lineage>
        <taxon>Bacteria</taxon>
        <taxon>Pseudomonadati</taxon>
        <taxon>Spirochaetota</taxon>
        <taxon>Spirochaetia</taxon>
        <taxon>Spirochaetales</taxon>
        <taxon>Treponemataceae</taxon>
        <taxon>Treponema</taxon>
    </lineage>
</organism>
<reference evidence="4" key="1">
    <citation type="submission" date="2011-04" db="EMBL/GenBank/DDBJ databases">
        <title>The complete genome of Treponema brennaborense DSM 12168.</title>
        <authorList>
            <person name="Lucas S."/>
            <person name="Han J."/>
            <person name="Lapidus A."/>
            <person name="Bruce D."/>
            <person name="Goodwin L."/>
            <person name="Pitluck S."/>
            <person name="Peters L."/>
            <person name="Kyrpides N."/>
            <person name="Mavromatis K."/>
            <person name="Ivanova N."/>
            <person name="Mikhailova N."/>
            <person name="Pagani I."/>
            <person name="Teshima H."/>
            <person name="Detter J.C."/>
            <person name="Tapia R."/>
            <person name="Han C."/>
            <person name="Land M."/>
            <person name="Hauser L."/>
            <person name="Markowitz V."/>
            <person name="Cheng J.-F."/>
            <person name="Hugenholtz P."/>
            <person name="Woyke T."/>
            <person name="Wu D."/>
            <person name="Gronow S."/>
            <person name="Wellnitz S."/>
            <person name="Brambilla E."/>
            <person name="Klenk H.-P."/>
            <person name="Eisen J.A."/>
        </authorList>
    </citation>
    <scope>NUCLEOTIDE SEQUENCE [LARGE SCALE GENOMIC DNA]</scope>
    <source>
        <strain evidence="4">DSM 12168 / CIP 105900 / DD5/3</strain>
    </source>
</reference>
<proteinExistence type="inferred from homology"/>
<dbReference type="InterPro" id="IPR036821">
    <property type="entry name" value="Peptide_deformylase_sf"/>
</dbReference>
<dbReference type="EMBL" id="CP002696">
    <property type="protein sequence ID" value="AEE17603.1"/>
    <property type="molecule type" value="Genomic_DNA"/>
</dbReference>
<keyword evidence="2" id="KW-0479">Metal-binding</keyword>
<dbReference type="STRING" id="906968.Trebr_2191"/>
<comment type="catalytic activity">
    <reaction evidence="2">
        <text>N-terminal N-formyl-L-methionyl-[peptide] + H2O = N-terminal L-methionyl-[peptide] + formate</text>
        <dbReference type="Rhea" id="RHEA:24420"/>
        <dbReference type="Rhea" id="RHEA-COMP:10639"/>
        <dbReference type="Rhea" id="RHEA-COMP:10640"/>
        <dbReference type="ChEBI" id="CHEBI:15377"/>
        <dbReference type="ChEBI" id="CHEBI:15740"/>
        <dbReference type="ChEBI" id="CHEBI:49298"/>
        <dbReference type="ChEBI" id="CHEBI:64731"/>
        <dbReference type="EC" id="3.5.1.88"/>
    </reaction>
</comment>
<feature type="binding site" evidence="2">
    <location>
        <position position="133"/>
    </location>
    <ligand>
        <name>Fe cation</name>
        <dbReference type="ChEBI" id="CHEBI:24875"/>
    </ligand>
</feature>
<feature type="binding site" evidence="2">
    <location>
        <position position="129"/>
    </location>
    <ligand>
        <name>Fe cation</name>
        <dbReference type="ChEBI" id="CHEBI:24875"/>
    </ligand>
</feature>
<evidence type="ECO:0000313" key="4">
    <source>
        <dbReference type="Proteomes" id="UP000006546"/>
    </source>
</evidence>
<dbReference type="HOGENOM" id="CLU_061901_2_0_12"/>
<comment type="function">
    <text evidence="2">Removes the formyl group from the N-terminal Met of newly synthesized proteins. Requires at least a dipeptide for an efficient rate of reaction. N-terminal L-methionine is a prerequisite for activity but the enzyme has broad specificity at other positions.</text>
</comment>
<keyword evidence="2" id="KW-0408">Iron</keyword>
<dbReference type="KEGG" id="tbe:Trebr_2191"/>
<evidence type="ECO:0000256" key="1">
    <source>
        <dbReference type="ARBA" id="ARBA00010759"/>
    </source>
</evidence>
<protein>
    <recommendedName>
        <fullName evidence="2">Peptide deformylase</fullName>
        <shortName evidence="2">PDF</shortName>
        <ecNumber evidence="2">3.5.1.88</ecNumber>
    </recommendedName>
    <alternativeName>
        <fullName evidence="2">Polypeptide deformylase</fullName>
    </alternativeName>
</protein>
<keyword evidence="2" id="KW-0378">Hydrolase</keyword>
<dbReference type="EC" id="3.5.1.88" evidence="2"/>
<dbReference type="Gene3D" id="3.90.45.10">
    <property type="entry name" value="Peptide deformylase"/>
    <property type="match status" value="1"/>
</dbReference>
<dbReference type="AlphaFoldDB" id="F4LL29"/>
<dbReference type="PRINTS" id="PR01576">
    <property type="entry name" value="PDEFORMYLASE"/>
</dbReference>
<evidence type="ECO:0000256" key="2">
    <source>
        <dbReference type="HAMAP-Rule" id="MF_00163"/>
    </source>
</evidence>
<keyword evidence="2" id="KW-0648">Protein biosynthesis</keyword>
<dbReference type="HAMAP" id="MF_00163">
    <property type="entry name" value="Pep_deformylase"/>
    <property type="match status" value="1"/>
</dbReference>
<accession>F4LL29</accession>